<protein>
    <submittedName>
        <fullName evidence="1">Uncharacterized protein</fullName>
    </submittedName>
</protein>
<dbReference type="OrthoDB" id="4258323at2759"/>
<organism evidence="1 2">
    <name type="scientific">Talaromyces marneffei (strain ATCC 18224 / CBS 334.59 / QM 7333)</name>
    <name type="common">Penicillium marneffei</name>
    <dbReference type="NCBI Taxonomy" id="441960"/>
    <lineage>
        <taxon>Eukaryota</taxon>
        <taxon>Fungi</taxon>
        <taxon>Dikarya</taxon>
        <taxon>Ascomycota</taxon>
        <taxon>Pezizomycotina</taxon>
        <taxon>Eurotiomycetes</taxon>
        <taxon>Eurotiomycetidae</taxon>
        <taxon>Eurotiales</taxon>
        <taxon>Trichocomaceae</taxon>
        <taxon>Talaromyces</taxon>
        <taxon>Talaromyces sect. Talaromyces</taxon>
    </lineage>
</organism>
<name>B6QK93_TALMQ</name>
<accession>B6QK93</accession>
<dbReference type="HOGENOM" id="CLU_597292_0_0_1"/>
<dbReference type="AlphaFoldDB" id="B6QK93"/>
<evidence type="ECO:0000313" key="2">
    <source>
        <dbReference type="Proteomes" id="UP000001294"/>
    </source>
</evidence>
<gene>
    <name evidence="1" type="ORF">PMAA_101720</name>
</gene>
<reference evidence="2" key="1">
    <citation type="journal article" date="2015" name="Genome Announc.">
        <title>Genome sequence of the AIDS-associated pathogen Penicillium marneffei (ATCC18224) and its near taxonomic relative Talaromyces stipitatus (ATCC10500).</title>
        <authorList>
            <person name="Nierman W.C."/>
            <person name="Fedorova-Abrams N.D."/>
            <person name="Andrianopoulos A."/>
        </authorList>
    </citation>
    <scope>NUCLEOTIDE SEQUENCE [LARGE SCALE GENOMIC DNA]</scope>
    <source>
        <strain evidence="2">ATCC 18224 / CBS 334.59 / QM 7333</strain>
    </source>
</reference>
<keyword evidence="2" id="KW-1185">Reference proteome</keyword>
<dbReference type="EMBL" id="DS995902">
    <property type="protein sequence ID" value="EEA23587.1"/>
    <property type="molecule type" value="Genomic_DNA"/>
</dbReference>
<proteinExistence type="predicted"/>
<sequence length="477" mass="53276">MAPNPDPNGFTPGNKNRTQIDTYIDGKLSEYREGSDHILWAAFTQDFKEWTVENLKTASVLRLAKLIVLLKSNGVYVDEAEQHRVAENVYAAAATVGPHTWTEMEVIDHLRKGRIFESPDINARFASVIAANSQSRGIAAAIPESDVHVRTVSDTPTPYQRIYNGAVTRSRSGLDPALEANTAPETPYPITRFSAPFTPALASRTTVGTTTQLQGIPESQEQQNPDSQGPRLQPQYVAVQAITNIGKSYNSAPELKYKGFGDSFKRKLKIFYGYCRQNGLPNTPEPYREALPHMLKDVALSYYWDNIDQWIVQEKDPAEEIMARFEGPEHQRSTQSEWSDMTLDSVIHSNPRSILLPPGRAANADVLAYEATRSNEDTPSMRMGYGEASINRTRATPTALISRIAATIHVNRHARRTETAHRTREAAHKKEVNNDIQVAHHVATDVTTHRKRASYAEDQTAGQRIILTRTDSRKSSL</sequence>
<dbReference type="PhylomeDB" id="B6QK93"/>
<dbReference type="VEuPathDB" id="FungiDB:PMAA_101720"/>
<dbReference type="Proteomes" id="UP000001294">
    <property type="component" value="Unassembled WGS sequence"/>
</dbReference>
<evidence type="ECO:0000313" key="1">
    <source>
        <dbReference type="EMBL" id="EEA23587.1"/>
    </source>
</evidence>